<protein>
    <submittedName>
        <fullName evidence="1">Uncharacterized protein</fullName>
    </submittedName>
</protein>
<reference evidence="1 2" key="1">
    <citation type="submission" date="2014-03" db="EMBL/GenBank/DDBJ databases">
        <title>Draft genome of the hookworm Oesophagostomum dentatum.</title>
        <authorList>
            <person name="Mitreva M."/>
        </authorList>
    </citation>
    <scope>NUCLEOTIDE SEQUENCE [LARGE SCALE GENOMIC DNA]</scope>
    <source>
        <strain evidence="1 2">OD-Hann</strain>
    </source>
</reference>
<gene>
    <name evidence="1" type="ORF">OESDEN_05435</name>
</gene>
<name>A0A0B1TAT6_OESDE</name>
<accession>A0A0B1TAT6</accession>
<sequence>MEMPFVLPPRRSSREGEDGFLPGSIHVTLYFFTSREASQEGDRVGLVPINYVRIMGRKSESPPLREPIDQISKFEAAFRNVK</sequence>
<dbReference type="AlphaFoldDB" id="A0A0B1TAT6"/>
<dbReference type="OrthoDB" id="10037838at2759"/>
<organism evidence="1 2">
    <name type="scientific">Oesophagostomum dentatum</name>
    <name type="common">Nodular worm</name>
    <dbReference type="NCBI Taxonomy" id="61180"/>
    <lineage>
        <taxon>Eukaryota</taxon>
        <taxon>Metazoa</taxon>
        <taxon>Ecdysozoa</taxon>
        <taxon>Nematoda</taxon>
        <taxon>Chromadorea</taxon>
        <taxon>Rhabditida</taxon>
        <taxon>Rhabditina</taxon>
        <taxon>Rhabditomorpha</taxon>
        <taxon>Strongyloidea</taxon>
        <taxon>Strongylidae</taxon>
        <taxon>Oesophagostomum</taxon>
    </lineage>
</organism>
<evidence type="ECO:0000313" key="1">
    <source>
        <dbReference type="EMBL" id="KHJ94633.1"/>
    </source>
</evidence>
<evidence type="ECO:0000313" key="2">
    <source>
        <dbReference type="Proteomes" id="UP000053660"/>
    </source>
</evidence>
<dbReference type="Proteomes" id="UP000053660">
    <property type="component" value="Unassembled WGS sequence"/>
</dbReference>
<keyword evidence="2" id="KW-1185">Reference proteome</keyword>
<dbReference type="EMBL" id="KN550255">
    <property type="protein sequence ID" value="KHJ94633.1"/>
    <property type="molecule type" value="Genomic_DNA"/>
</dbReference>
<proteinExistence type="predicted"/>